<accession>A0A1V4IQV6</accession>
<keyword evidence="3" id="KW-1185">Reference proteome</keyword>
<dbReference type="STRING" id="225345.CLCHR_22720"/>
<protein>
    <submittedName>
        <fullName evidence="2">Uncharacterized protein</fullName>
    </submittedName>
</protein>
<comment type="caution">
    <text evidence="2">The sequence shown here is derived from an EMBL/GenBank/DDBJ whole genome shotgun (WGS) entry which is preliminary data.</text>
</comment>
<dbReference type="EMBL" id="MZGT01000027">
    <property type="protein sequence ID" value="OPJ61867.1"/>
    <property type="molecule type" value="Genomic_DNA"/>
</dbReference>
<evidence type="ECO:0000256" key="1">
    <source>
        <dbReference type="SAM" id="Phobius"/>
    </source>
</evidence>
<keyword evidence="1" id="KW-1133">Transmembrane helix</keyword>
<feature type="transmembrane region" description="Helical" evidence="1">
    <location>
        <begin position="28"/>
        <end position="49"/>
    </location>
</feature>
<gene>
    <name evidence="2" type="ORF">CLCHR_22720</name>
</gene>
<name>A0A1V4IQV6_9CLOT</name>
<proteinExistence type="predicted"/>
<dbReference type="AlphaFoldDB" id="A0A1V4IQV6"/>
<evidence type="ECO:0000313" key="2">
    <source>
        <dbReference type="EMBL" id="OPJ61867.1"/>
    </source>
</evidence>
<sequence length="240" mass="26652">MYRIILGGLYLAFIVLKGDKIEMKIKKLVSIGALGLALTMFSSIGAFAAERPSKEKLQADMIAMFLANKSPISYNVNTNTKIGTIINLSRLKTTIEKYEVDKGNYTKLNKALDLLESNKTLLENAKIIVNAFNKDDLDALVAEVRSVAVTLRDIENGGIVKGHGKYELESDIKDLVREYNPNYNVLFGMNKNGEIAMSVINDKQIILQLDSGDAYKISDFLNNNASNLVTYAQTFKDLVK</sequence>
<dbReference type="Proteomes" id="UP000191056">
    <property type="component" value="Unassembled WGS sequence"/>
</dbReference>
<organism evidence="2 3">
    <name type="scientific">Clostridium chromiireducens</name>
    <dbReference type="NCBI Taxonomy" id="225345"/>
    <lineage>
        <taxon>Bacteria</taxon>
        <taxon>Bacillati</taxon>
        <taxon>Bacillota</taxon>
        <taxon>Clostridia</taxon>
        <taxon>Eubacteriales</taxon>
        <taxon>Clostridiaceae</taxon>
        <taxon>Clostridium</taxon>
    </lineage>
</organism>
<keyword evidence="1" id="KW-0472">Membrane</keyword>
<evidence type="ECO:0000313" key="3">
    <source>
        <dbReference type="Proteomes" id="UP000191056"/>
    </source>
</evidence>
<reference evidence="2 3" key="1">
    <citation type="submission" date="2017-03" db="EMBL/GenBank/DDBJ databases">
        <title>Genome sequence of Clostridium chromiireducens DSM 23318.</title>
        <authorList>
            <person name="Poehlein A."/>
            <person name="Daniel R."/>
        </authorList>
    </citation>
    <scope>NUCLEOTIDE SEQUENCE [LARGE SCALE GENOMIC DNA]</scope>
    <source>
        <strain evidence="2 3">DSM 23318</strain>
    </source>
</reference>
<keyword evidence="1" id="KW-0812">Transmembrane</keyword>